<protein>
    <recommendedName>
        <fullName evidence="5">Timeless N-terminal domain-containing protein</fullName>
    </recommendedName>
</protein>
<keyword evidence="3" id="KW-0131">Cell cycle</keyword>
<feature type="region of interest" description="Disordered" evidence="4">
    <location>
        <begin position="1662"/>
        <end position="1760"/>
    </location>
</feature>
<dbReference type="Proteomes" id="UP000323000">
    <property type="component" value="Chromosome 2"/>
</dbReference>
<gene>
    <name evidence="6" type="ORF">EZV62_005985</name>
</gene>
<name>A0A5C7IP78_9ROSI</name>
<feature type="domain" description="Timeless N-terminal" evidence="5">
    <location>
        <begin position="27"/>
        <end position="101"/>
    </location>
</feature>
<dbReference type="OrthoDB" id="310853at2759"/>
<evidence type="ECO:0000313" key="7">
    <source>
        <dbReference type="Proteomes" id="UP000323000"/>
    </source>
</evidence>
<evidence type="ECO:0000259" key="5">
    <source>
        <dbReference type="Pfam" id="PF04821"/>
    </source>
</evidence>
<evidence type="ECO:0000313" key="6">
    <source>
        <dbReference type="EMBL" id="TXG71050.1"/>
    </source>
</evidence>
<evidence type="ECO:0000256" key="3">
    <source>
        <dbReference type="ARBA" id="ARBA00023306"/>
    </source>
</evidence>
<feature type="compositionally biased region" description="Basic residues" evidence="4">
    <location>
        <begin position="1061"/>
        <end position="1070"/>
    </location>
</feature>
<accession>A0A5C7IP78</accession>
<feature type="region of interest" description="Disordered" evidence="4">
    <location>
        <begin position="1060"/>
        <end position="1147"/>
    </location>
</feature>
<comment type="caution">
    <text evidence="6">The sequence shown here is derived from an EMBL/GenBank/DDBJ whole genome shotgun (WGS) entry which is preliminary data.</text>
</comment>
<feature type="domain" description="Timeless N-terminal" evidence="5">
    <location>
        <begin position="535"/>
        <end position="794"/>
    </location>
</feature>
<dbReference type="InterPro" id="IPR006906">
    <property type="entry name" value="Timeless_N"/>
</dbReference>
<dbReference type="EMBL" id="VAHF01000002">
    <property type="protein sequence ID" value="TXG71050.1"/>
    <property type="molecule type" value="Genomic_DNA"/>
</dbReference>
<feature type="compositionally biased region" description="Basic and acidic residues" evidence="4">
    <location>
        <begin position="1071"/>
        <end position="1119"/>
    </location>
</feature>
<sequence length="1855" mass="210549">MDMEGLSVICAGIGLADEDEIGNRIGYSTGEYCLDNLKDLLRFLRRDDPQTREVFKQVCKWNIVSKDLIPIFEYYQDDRNLVLNAVKVLVFLTMPIEPSSNDIPQQIRVSLGFEVRDHIEAFTEDDWKLVQLVLTFFRNILAIQDIPPHQKAGGSASEFVSLRDKFMELLFNENVMDIIIVIAQHVGGSRGHFRHDNLLLLETFHYIFMGQDPELIAKVHQKGSKKGGDNKDSLDSLKSLMAKEEEKRKLSRLQNAIRHSQFSGTFARPTMDGSKAVFKGNPNRASHNTILKPYKVLMQSICKDIGKEHHAIQNSDIIIFFRVAQFVTSFQYHKILSSKPTKETYTSEASADEFADSTLFKGNICGPIASSMDDSMFQLVISKWRYAFDGLKETKEYNFLSAAGSLMKNMIRMLDLVLKSLPEDSKEPQTARILLYKLFYDQTDQGVTQFLLNLIKAFDTHKQPKRINCLAADAKFVILLASDLADLVEMICVLVRLMEKLQARGTLRMDMEGLSVICAGIGLADEDEIGNRIGYSTGEYCLDNLKDLLRFLRRDDPQTREVFKQVCKWNIVSKDLIPIFEYCQDDRNLVLNAVKVLVFLTMPIEPSSNDIPQQIEYLWGLKSAITCSDTVAVIVSLLEGPLENLECEAFTEDDWKLVQLVLTFFRNILAIQDIPPHQKAGGSASEFVSLRDKFMELLFNENVMDIIIVIAQHVGGSRGHFRHDNLLLLETFHYIFIGQDPELIAKVHQKGSKKGGDNKDSLDSLKSLMAKEEEKRKLSRVQNAIRHSQFSGTFARPTMDGSKAVFKGNPNRASHNTILKPHKGHKGVNKRIVWDIGGLPSTKDNVLELLHDFVNQFLSGSYNVLMQSIRKDIEKEHHAIQNSDIIIFFRVAQFVTSFQYHKILSSKPTKETDTSEASADEFADSTLFKGNICGPIASSMDDSMFQLVISKWRYAFDGLKETKEYNFLSAAGSLMKNMIRMLDLVLKLLPEDSKEPQTARILLYKLFYDQTDQGVTQFLLNLIKAFDTHKQPKSDLADLVEMICVLVRLMEKLQARGTLRVSKKSRRGRKKEVAKSEKEAESEGKKEVLNGEKEAESEGKKEVLNGEKEAESEGKKEVPNGEQEAESEGKKKVLKGEKEAENEVSGSHATIQDDICISNSEHIEDFCMLQKENPTNTTSDGNEDMTIPAQIDEPEKPVPGSGDLGVNLPQMDKRKSDHADDYLNCSSGDSGDEQPAATDEVDFRVSTFISAFANCSIIQKLCWLLNFYKSNSNRTNHYIICMLRTITDDLELAPMLYQLSLLTTFYDILAEQKSCPCKDYENIVDFLKSLVRKMFKRMKNQPLLFVEILFWKTRRECHYINAEYMLQELGNVKKRTGNWENVSEIGEIGSSQAKGWTRRSLADALGEDEADVVISHDLGYQNESQEDIPSGLNSETDRGISSMQGEFDKVPKRNRRLVLSNEWDKKIKDLYDKFKDDQNCSRLIAESLDPDGKVSVAQVSNKLKQLGFQLAPKKMVRSTAESRSAGPDQPGEERVTMESKSVLHNSDDLEGSLLSQPLNKRKRVHAFSRDQEAMIKVLYEQFKDHKRCSYMIANALDDGNTFTAAQISRKLKQLGLHTPKQKKSEAHMNLRDEEPNDTAVDEAHDSDNETLLSFRKRKKIKDDGGLFDKEPQQKNIDGKMPDDSDEETISSVLKKSRKLHPESEDKRLGTTLAKGINEDSRNGITEDVTERDGDNRSSEEAAAGTDKDITFNQVNPDKDTSETELTINNVDDLPDQLMDDNDMADLEDDLAPDESTRSVNFEEIKQKETNVLPSNYKLYWISVRVYYDRPGKSLANLWHQAMKRSEEEEFSFEFM</sequence>
<feature type="domain" description="Timeless N-terminal" evidence="5">
    <location>
        <begin position="119"/>
        <end position="266"/>
    </location>
</feature>
<dbReference type="InterPro" id="IPR044998">
    <property type="entry name" value="Timeless"/>
</dbReference>
<dbReference type="Pfam" id="PF04821">
    <property type="entry name" value="TIMELESS"/>
    <property type="match status" value="3"/>
</dbReference>
<feature type="region of interest" description="Disordered" evidence="4">
    <location>
        <begin position="1172"/>
        <end position="1237"/>
    </location>
</feature>
<dbReference type="GO" id="GO:0003677">
    <property type="term" value="F:DNA binding"/>
    <property type="evidence" value="ECO:0007669"/>
    <property type="project" value="TreeGrafter"/>
</dbReference>
<feature type="region of interest" description="Disordered" evidence="4">
    <location>
        <begin position="1614"/>
        <end position="1650"/>
    </location>
</feature>
<feature type="compositionally biased region" description="Basic and acidic residues" evidence="4">
    <location>
        <begin position="1728"/>
        <end position="1749"/>
    </location>
</feature>
<dbReference type="PANTHER" id="PTHR22940:SF4">
    <property type="entry name" value="PROTEIN TIMELESS HOMOLOG"/>
    <property type="match status" value="1"/>
</dbReference>
<feature type="compositionally biased region" description="Basic and acidic residues" evidence="4">
    <location>
        <begin position="1211"/>
        <end position="1221"/>
    </location>
</feature>
<proteinExistence type="predicted"/>
<feature type="compositionally biased region" description="Basic and acidic residues" evidence="4">
    <location>
        <begin position="1622"/>
        <end position="1633"/>
    </location>
</feature>
<keyword evidence="7" id="KW-1185">Reference proteome</keyword>
<keyword evidence="2" id="KW-0539">Nucleus</keyword>
<organism evidence="6 7">
    <name type="scientific">Acer yangbiense</name>
    <dbReference type="NCBI Taxonomy" id="1000413"/>
    <lineage>
        <taxon>Eukaryota</taxon>
        <taxon>Viridiplantae</taxon>
        <taxon>Streptophyta</taxon>
        <taxon>Embryophyta</taxon>
        <taxon>Tracheophyta</taxon>
        <taxon>Spermatophyta</taxon>
        <taxon>Magnoliopsida</taxon>
        <taxon>eudicotyledons</taxon>
        <taxon>Gunneridae</taxon>
        <taxon>Pentapetalae</taxon>
        <taxon>rosids</taxon>
        <taxon>malvids</taxon>
        <taxon>Sapindales</taxon>
        <taxon>Sapindaceae</taxon>
        <taxon>Hippocastanoideae</taxon>
        <taxon>Acereae</taxon>
        <taxon>Acer</taxon>
    </lineage>
</organism>
<reference evidence="7" key="1">
    <citation type="journal article" date="2019" name="Gigascience">
        <title>De novo genome assembly of the endangered Acer yangbiense, a plant species with extremely small populations endemic to Yunnan Province, China.</title>
        <authorList>
            <person name="Yang J."/>
            <person name="Wariss H.M."/>
            <person name="Tao L."/>
            <person name="Zhang R."/>
            <person name="Yun Q."/>
            <person name="Hollingsworth P."/>
            <person name="Dao Z."/>
            <person name="Luo G."/>
            <person name="Guo H."/>
            <person name="Ma Y."/>
            <person name="Sun W."/>
        </authorList>
    </citation>
    <scope>NUCLEOTIDE SEQUENCE [LARGE SCALE GENOMIC DNA]</scope>
    <source>
        <strain evidence="7">cv. Malutang</strain>
    </source>
</reference>
<dbReference type="GO" id="GO:0000076">
    <property type="term" value="P:DNA replication checkpoint signaling"/>
    <property type="evidence" value="ECO:0007669"/>
    <property type="project" value="TreeGrafter"/>
</dbReference>
<dbReference type="GO" id="GO:0043111">
    <property type="term" value="P:replication fork arrest"/>
    <property type="evidence" value="ECO:0007669"/>
    <property type="project" value="TreeGrafter"/>
</dbReference>
<dbReference type="GO" id="GO:0031298">
    <property type="term" value="C:replication fork protection complex"/>
    <property type="evidence" value="ECO:0007669"/>
    <property type="project" value="TreeGrafter"/>
</dbReference>
<feature type="region of interest" description="Disordered" evidence="4">
    <location>
        <begin position="1514"/>
        <end position="1553"/>
    </location>
</feature>
<dbReference type="PANTHER" id="PTHR22940">
    <property type="entry name" value="TIMEOUT/TIMELESS-2"/>
    <property type="match status" value="1"/>
</dbReference>
<feature type="compositionally biased region" description="Basic and acidic residues" evidence="4">
    <location>
        <begin position="1662"/>
        <end position="1682"/>
    </location>
</feature>
<comment type="subcellular location">
    <subcellularLocation>
        <location evidence="1">Nucleus</location>
    </subcellularLocation>
</comment>
<feature type="compositionally biased region" description="Basic and acidic residues" evidence="4">
    <location>
        <begin position="1127"/>
        <end position="1141"/>
    </location>
</feature>
<dbReference type="GO" id="GO:0006281">
    <property type="term" value="P:DNA repair"/>
    <property type="evidence" value="ECO:0007669"/>
    <property type="project" value="TreeGrafter"/>
</dbReference>
<evidence type="ECO:0000256" key="1">
    <source>
        <dbReference type="ARBA" id="ARBA00004123"/>
    </source>
</evidence>
<evidence type="ECO:0000256" key="4">
    <source>
        <dbReference type="SAM" id="MobiDB-lite"/>
    </source>
</evidence>
<evidence type="ECO:0000256" key="2">
    <source>
        <dbReference type="ARBA" id="ARBA00023242"/>
    </source>
</evidence>
<feature type="compositionally biased region" description="Basic and acidic residues" evidence="4">
    <location>
        <begin position="1699"/>
        <end position="1708"/>
    </location>
</feature>